<accession>A0A0D9P3F2</accession>
<evidence type="ECO:0000259" key="2">
    <source>
        <dbReference type="PROSITE" id="PS50837"/>
    </source>
</evidence>
<keyword evidence="4" id="KW-1185">Reference proteome</keyword>
<dbReference type="Proteomes" id="UP000054544">
    <property type="component" value="Unassembled WGS sequence"/>
</dbReference>
<reference evidence="4" key="1">
    <citation type="journal article" date="2014" name="BMC Genomics">
        <title>The genome sequence of the biocontrol fungus Metarhizium anisopliae and comparative genomics of Metarhizium species.</title>
        <authorList>
            <person name="Pattemore J.A."/>
            <person name="Hane J.K."/>
            <person name="Williams A.H."/>
            <person name="Wilson B.A."/>
            <person name="Stodart B.J."/>
            <person name="Ash G.J."/>
        </authorList>
    </citation>
    <scope>NUCLEOTIDE SEQUENCE [LARGE SCALE GENOMIC DNA]</scope>
    <source>
        <strain evidence="4">BRIP 53293</strain>
    </source>
</reference>
<dbReference type="STRING" id="1291518.A0A0D9P3F2"/>
<dbReference type="InterPro" id="IPR007111">
    <property type="entry name" value="NACHT_NTPase"/>
</dbReference>
<feature type="domain" description="NACHT" evidence="2">
    <location>
        <begin position="200"/>
        <end position="347"/>
    </location>
</feature>
<dbReference type="AlphaFoldDB" id="A0A0D9P3F2"/>
<dbReference type="InterPro" id="IPR056884">
    <property type="entry name" value="NPHP3-like_N"/>
</dbReference>
<dbReference type="Gene3D" id="3.40.50.300">
    <property type="entry name" value="P-loop containing nucleotide triphosphate hydrolases"/>
    <property type="match status" value="1"/>
</dbReference>
<evidence type="ECO:0000313" key="3">
    <source>
        <dbReference type="EMBL" id="KJK79355.1"/>
    </source>
</evidence>
<proteinExistence type="predicted"/>
<dbReference type="Pfam" id="PF24883">
    <property type="entry name" value="NPHP3_N"/>
    <property type="match status" value="1"/>
</dbReference>
<dbReference type="PANTHER" id="PTHR10039">
    <property type="entry name" value="AMELOGENIN"/>
    <property type="match status" value="1"/>
</dbReference>
<dbReference type="PANTHER" id="PTHR10039:SF17">
    <property type="entry name" value="FUNGAL STAND N-TERMINAL GOODBYE DOMAIN-CONTAINING PROTEIN-RELATED"/>
    <property type="match status" value="1"/>
</dbReference>
<dbReference type="EMBL" id="KE384730">
    <property type="protein sequence ID" value="KJK79355.1"/>
    <property type="molecule type" value="Genomic_DNA"/>
</dbReference>
<evidence type="ECO:0000313" key="4">
    <source>
        <dbReference type="Proteomes" id="UP000054544"/>
    </source>
</evidence>
<dbReference type="InterPro" id="IPR031359">
    <property type="entry name" value="NACHT_N"/>
</dbReference>
<protein>
    <recommendedName>
        <fullName evidence="2">NACHT domain-containing protein</fullName>
    </recommendedName>
</protein>
<keyword evidence="1" id="KW-0677">Repeat</keyword>
<sequence length="555" mass="62553">MDWYCALTEHLLKKDSIKIGDGSITDSACKNVLQQLEVKVVDLYKSLLLYQMRSVCSYYRNRGYSLLRDLVNLDDWDADVKSIQAAKKSLRMDSDQYNKLREKEVLGELAKRAEGMQGLLGDIHQTLQDFVALQKTIRRDDMDAACQKDLLVVDPQHDMKRIERSKDGLIDGAYNWIFRTRQYTAFTNWYDGNLEYSASRLLWVKGHVGTGKTMLMIGIIRELSCQPVILAPSLSYFFCQGKDTALNNATAVLRSFLWLLILQQPHLGSHLRQRYNESGENLFKDQNAFYALSEVFRNMLQDPRLSPALFAVDGLDECEEGQSDLVQLISASLTLSDKVKWIVTSDPALEIKAPGTACSAVELDAERLDAPVHEYITRKLSKLRTRKGYTDAVMAKVSDQLHERAEDSFLCVALVFKMLDSEYGWNATRVLERTPPGLPNLYGQMMGKMEKDTMDRQCCENVLVAASLAYRPLSLPELGVVAGVEPGIDLPTIVEECGSFLMTRDDKVFIIHQSAKNYVLESFKVGLQSAGDVPGHASIAQHSTEAMSVVLRRNM</sequence>
<dbReference type="PROSITE" id="PS50837">
    <property type="entry name" value="NACHT"/>
    <property type="match status" value="1"/>
</dbReference>
<dbReference type="Pfam" id="PF17100">
    <property type="entry name" value="NACHT_N"/>
    <property type="match status" value="1"/>
</dbReference>
<organism evidence="3 4">
    <name type="scientific">Metarhizium anisopliae BRIP 53293</name>
    <dbReference type="NCBI Taxonomy" id="1291518"/>
    <lineage>
        <taxon>Eukaryota</taxon>
        <taxon>Fungi</taxon>
        <taxon>Dikarya</taxon>
        <taxon>Ascomycota</taxon>
        <taxon>Pezizomycotina</taxon>
        <taxon>Sordariomycetes</taxon>
        <taxon>Hypocreomycetidae</taxon>
        <taxon>Hypocreales</taxon>
        <taxon>Clavicipitaceae</taxon>
        <taxon>Metarhizium</taxon>
    </lineage>
</organism>
<name>A0A0D9P3F2_METAN</name>
<dbReference type="SUPFAM" id="SSF52540">
    <property type="entry name" value="P-loop containing nucleoside triphosphate hydrolases"/>
    <property type="match status" value="1"/>
</dbReference>
<dbReference type="InterPro" id="IPR027417">
    <property type="entry name" value="P-loop_NTPase"/>
</dbReference>
<dbReference type="OrthoDB" id="4961336at2759"/>
<evidence type="ECO:0000256" key="1">
    <source>
        <dbReference type="ARBA" id="ARBA00022737"/>
    </source>
</evidence>
<gene>
    <name evidence="3" type="ORF">H634G_04946</name>
</gene>